<keyword evidence="1" id="KW-0472">Membrane</keyword>
<evidence type="ECO:0000313" key="3">
    <source>
        <dbReference type="Proteomes" id="UP001324427"/>
    </source>
</evidence>
<reference evidence="2 3" key="1">
    <citation type="submission" date="2021-11" db="EMBL/GenBank/DDBJ databases">
        <title>Black yeast isolated from Biological Soil Crust.</title>
        <authorList>
            <person name="Kurbessoian T."/>
        </authorList>
    </citation>
    <scope>NUCLEOTIDE SEQUENCE [LARGE SCALE GENOMIC DNA]</scope>
    <source>
        <strain evidence="2 3">CCFEE 5522</strain>
    </source>
</reference>
<evidence type="ECO:0008006" key="4">
    <source>
        <dbReference type="Google" id="ProtNLM"/>
    </source>
</evidence>
<dbReference type="EMBL" id="JAVFHQ010000050">
    <property type="protein sequence ID" value="KAK4541623.1"/>
    <property type="molecule type" value="Genomic_DNA"/>
</dbReference>
<proteinExistence type="predicted"/>
<accession>A0AAV9J935</accession>
<dbReference type="SUPFAM" id="SSF50475">
    <property type="entry name" value="FMN-binding split barrel"/>
    <property type="match status" value="1"/>
</dbReference>
<dbReference type="PANTHER" id="PTHR39336">
    <property type="entry name" value="PYRIDOXAMINE PHOSPHATE OXIDASE FAMILY PROTEIN (AFU_ORTHOLOGUE AFUA_6G11440)"/>
    <property type="match status" value="1"/>
</dbReference>
<keyword evidence="3" id="KW-1185">Reference proteome</keyword>
<gene>
    <name evidence="2" type="ORF">LTR36_007767</name>
</gene>
<organism evidence="2 3">
    <name type="scientific">Oleoguttula mirabilis</name>
    <dbReference type="NCBI Taxonomy" id="1507867"/>
    <lineage>
        <taxon>Eukaryota</taxon>
        <taxon>Fungi</taxon>
        <taxon>Dikarya</taxon>
        <taxon>Ascomycota</taxon>
        <taxon>Pezizomycotina</taxon>
        <taxon>Dothideomycetes</taxon>
        <taxon>Dothideomycetidae</taxon>
        <taxon>Mycosphaerellales</taxon>
        <taxon>Teratosphaeriaceae</taxon>
        <taxon>Oleoguttula</taxon>
    </lineage>
</organism>
<dbReference type="AlphaFoldDB" id="A0AAV9J935"/>
<keyword evidence="1" id="KW-0812">Transmembrane</keyword>
<dbReference type="Proteomes" id="UP001324427">
    <property type="component" value="Unassembled WGS sequence"/>
</dbReference>
<dbReference type="Gene3D" id="2.30.110.10">
    <property type="entry name" value="Electron Transport, Fmn-binding Protein, Chain A"/>
    <property type="match status" value="1"/>
</dbReference>
<dbReference type="PANTHER" id="PTHR39336:SF3">
    <property type="entry name" value="PYRIDOXAMINE PHOSPHATE OXIDASE"/>
    <property type="match status" value="1"/>
</dbReference>
<keyword evidence="1" id="KW-1133">Transmembrane helix</keyword>
<evidence type="ECO:0000313" key="2">
    <source>
        <dbReference type="EMBL" id="KAK4541623.1"/>
    </source>
</evidence>
<evidence type="ECO:0000256" key="1">
    <source>
        <dbReference type="SAM" id="Phobius"/>
    </source>
</evidence>
<feature type="transmembrane region" description="Helical" evidence="1">
    <location>
        <begin position="229"/>
        <end position="249"/>
    </location>
</feature>
<protein>
    <recommendedName>
        <fullName evidence="4">Pyridoxamine 5'-phosphate oxidase putative domain-containing protein</fullName>
    </recommendedName>
</protein>
<sequence>MGAFYETIPKSLIQWIIEQRLFWVSTAPLSAAGHVNVSPKGGQYFGVIDERTFWYMDLSGSGNETISHLLEPNNGRITVLFNAFEGPPKIVRLWGKGKVLENGTQPFATFVDLHNVQTIPGTRTIIVVDIHQVGSSCGFSVPFYDFKDFRPTLNDFFERKDMKFREGKAEESMDRYWALKNAYSMDGLPGMPRGLAAGKREKVTPLKKMVGPLAPTRYNYGQGYTVAQVFVMVLGSFLLGAMLTSYASLLL</sequence>
<dbReference type="InterPro" id="IPR012349">
    <property type="entry name" value="Split_barrel_FMN-bd"/>
</dbReference>
<name>A0AAV9J935_9PEZI</name>
<comment type="caution">
    <text evidence="2">The sequence shown here is derived from an EMBL/GenBank/DDBJ whole genome shotgun (WGS) entry which is preliminary data.</text>
</comment>